<evidence type="ECO:0000313" key="2">
    <source>
        <dbReference type="Proteomes" id="UP001501303"/>
    </source>
</evidence>
<keyword evidence="2" id="KW-1185">Reference proteome</keyword>
<accession>A0ABN2P4C7</accession>
<dbReference type="Proteomes" id="UP001501303">
    <property type="component" value="Unassembled WGS sequence"/>
</dbReference>
<dbReference type="InterPro" id="IPR019734">
    <property type="entry name" value="TPR_rpt"/>
</dbReference>
<evidence type="ECO:0008006" key="3">
    <source>
        <dbReference type="Google" id="ProtNLM"/>
    </source>
</evidence>
<evidence type="ECO:0000313" key="1">
    <source>
        <dbReference type="EMBL" id="GAA1909428.1"/>
    </source>
</evidence>
<dbReference type="SUPFAM" id="SSF48452">
    <property type="entry name" value="TPR-like"/>
    <property type="match status" value="1"/>
</dbReference>
<reference evidence="1 2" key="1">
    <citation type="journal article" date="2019" name="Int. J. Syst. Evol. Microbiol.">
        <title>The Global Catalogue of Microorganisms (GCM) 10K type strain sequencing project: providing services to taxonomists for standard genome sequencing and annotation.</title>
        <authorList>
            <consortium name="The Broad Institute Genomics Platform"/>
            <consortium name="The Broad Institute Genome Sequencing Center for Infectious Disease"/>
            <person name="Wu L."/>
            <person name="Ma J."/>
        </authorList>
    </citation>
    <scope>NUCLEOTIDE SEQUENCE [LARGE SCALE GENOMIC DNA]</scope>
    <source>
        <strain evidence="1 2">JCM 13581</strain>
    </source>
</reference>
<dbReference type="Pfam" id="PF13176">
    <property type="entry name" value="TPR_7"/>
    <property type="match status" value="2"/>
</dbReference>
<gene>
    <name evidence="1" type="ORF">GCM10009716_19240</name>
</gene>
<dbReference type="Gene3D" id="1.25.40.10">
    <property type="entry name" value="Tetratricopeptide repeat domain"/>
    <property type="match status" value="1"/>
</dbReference>
<name>A0ABN2P4C7_9ACTN</name>
<proteinExistence type="predicted"/>
<protein>
    <recommendedName>
        <fullName evidence="3">Tetratricopeptide repeat protein</fullName>
    </recommendedName>
</protein>
<dbReference type="RefSeq" id="WP_344260399.1">
    <property type="nucleotide sequence ID" value="NZ_BAAAMJ010000015.1"/>
</dbReference>
<dbReference type="EMBL" id="BAAAMJ010000015">
    <property type="protein sequence ID" value="GAA1909428.1"/>
    <property type="molecule type" value="Genomic_DNA"/>
</dbReference>
<comment type="caution">
    <text evidence="1">The sequence shown here is derived from an EMBL/GenBank/DDBJ whole genome shotgun (WGS) entry which is preliminary data.</text>
</comment>
<organism evidence="1 2">
    <name type="scientific">Streptomyces sodiiphilus</name>
    <dbReference type="NCBI Taxonomy" id="226217"/>
    <lineage>
        <taxon>Bacteria</taxon>
        <taxon>Bacillati</taxon>
        <taxon>Actinomycetota</taxon>
        <taxon>Actinomycetes</taxon>
        <taxon>Kitasatosporales</taxon>
        <taxon>Streptomycetaceae</taxon>
        <taxon>Streptomyces</taxon>
    </lineage>
</organism>
<dbReference type="InterPro" id="IPR011990">
    <property type="entry name" value="TPR-like_helical_dom_sf"/>
</dbReference>
<sequence>MGEGAVFDAEQRMVPADPGRYRELVAGLDREVAEARKAGTVTVGLLRRAGVGHLVLRELAEAEELLTEALRLCEGEDAPRRQVAVLINLGDAHRYGGDLAAAWPCYRRALWLARERCPEVTDFALQHMGKHRTDAGDFAAAERLLTEALWLRREKEDPELLASTEQALAYCRRRAREAGAADAGAVREGGEGVRRG</sequence>